<evidence type="ECO:0000313" key="4">
    <source>
        <dbReference type="EMBL" id="CAH1206722.1"/>
    </source>
</evidence>
<dbReference type="Proteomes" id="UP000838686">
    <property type="component" value="Unassembled WGS sequence"/>
</dbReference>
<evidence type="ECO:0000256" key="2">
    <source>
        <dbReference type="SAM" id="SignalP"/>
    </source>
</evidence>
<keyword evidence="2" id="KW-0732">Signal</keyword>
<feature type="signal peptide" evidence="2">
    <location>
        <begin position="1"/>
        <end position="32"/>
    </location>
</feature>
<protein>
    <recommendedName>
        <fullName evidence="3">MurNAc-LAA domain-containing protein</fullName>
    </recommendedName>
</protein>
<reference evidence="4" key="1">
    <citation type="submission" date="2022-01" db="EMBL/GenBank/DDBJ databases">
        <authorList>
            <person name="Criscuolo A."/>
        </authorList>
    </citation>
    <scope>NUCLEOTIDE SEQUENCE</scope>
    <source>
        <strain evidence="4">CIP111893</strain>
    </source>
</reference>
<dbReference type="Gene3D" id="3.40.630.40">
    <property type="entry name" value="Zn-dependent exopeptidases"/>
    <property type="match status" value="1"/>
</dbReference>
<sequence>MTFTKRMKTNGLKRPFLLGFLCWLLLHGSCFPNGVAAYTTGIPDMMSNETVQPPPIIGGPHYQRALPTADIIIDAGHGGIDGGAHYKEVLEKDINLAVARRVYLLLRSSGVRAILNRNGDYALSDDNRWHPSRSRHKRDLSQRGQLSGEIQTNIVISIHVNWAKNPDVRGPLVLHQEEGQSALLAYCIQDTLNRQQQTRFIPRLGKPFYLLNVIKQPAVIVEMGFISNEGDRHMLTDPRKQHQVASAIASGVRNYILLR</sequence>
<keyword evidence="5" id="KW-1185">Reference proteome</keyword>
<gene>
    <name evidence="4" type="ORF">PAECIP111893_02594</name>
</gene>
<accession>A0ABN8GE48</accession>
<dbReference type="SMART" id="SM00646">
    <property type="entry name" value="Ami_3"/>
    <property type="match status" value="1"/>
</dbReference>
<name>A0ABN8GE48_9BACL</name>
<dbReference type="InterPro" id="IPR002508">
    <property type="entry name" value="MurNAc-LAA_cat"/>
</dbReference>
<dbReference type="Pfam" id="PF01520">
    <property type="entry name" value="Amidase_3"/>
    <property type="match status" value="1"/>
</dbReference>
<comment type="caution">
    <text evidence="4">The sequence shown here is derived from an EMBL/GenBank/DDBJ whole genome shotgun (WGS) entry which is preliminary data.</text>
</comment>
<proteinExistence type="predicted"/>
<dbReference type="CDD" id="cd02696">
    <property type="entry name" value="MurNAc-LAA"/>
    <property type="match status" value="1"/>
</dbReference>
<keyword evidence="1" id="KW-0378">Hydrolase</keyword>
<dbReference type="EMBL" id="CAKMMF010000013">
    <property type="protein sequence ID" value="CAH1206722.1"/>
    <property type="molecule type" value="Genomic_DNA"/>
</dbReference>
<evidence type="ECO:0000313" key="5">
    <source>
        <dbReference type="Proteomes" id="UP000838686"/>
    </source>
</evidence>
<dbReference type="PANTHER" id="PTHR30404">
    <property type="entry name" value="N-ACETYLMURAMOYL-L-ALANINE AMIDASE"/>
    <property type="match status" value="1"/>
</dbReference>
<feature type="domain" description="MurNAc-LAA" evidence="3">
    <location>
        <begin position="152"/>
        <end position="253"/>
    </location>
</feature>
<dbReference type="SUPFAM" id="SSF53187">
    <property type="entry name" value="Zn-dependent exopeptidases"/>
    <property type="match status" value="1"/>
</dbReference>
<organism evidence="4 5">
    <name type="scientific">Paenibacillus plantiphilus</name>
    <dbReference type="NCBI Taxonomy" id="2905650"/>
    <lineage>
        <taxon>Bacteria</taxon>
        <taxon>Bacillati</taxon>
        <taxon>Bacillota</taxon>
        <taxon>Bacilli</taxon>
        <taxon>Bacillales</taxon>
        <taxon>Paenibacillaceae</taxon>
        <taxon>Paenibacillus</taxon>
    </lineage>
</organism>
<evidence type="ECO:0000256" key="1">
    <source>
        <dbReference type="ARBA" id="ARBA00022801"/>
    </source>
</evidence>
<feature type="chain" id="PRO_5046884745" description="MurNAc-LAA domain-containing protein" evidence="2">
    <location>
        <begin position="33"/>
        <end position="259"/>
    </location>
</feature>
<evidence type="ECO:0000259" key="3">
    <source>
        <dbReference type="SMART" id="SM00646"/>
    </source>
</evidence>
<dbReference type="InterPro" id="IPR050695">
    <property type="entry name" value="N-acetylmuramoyl_amidase_3"/>
</dbReference>
<dbReference type="RefSeq" id="WP_236342909.1">
    <property type="nucleotide sequence ID" value="NZ_CAKMMF010000013.1"/>
</dbReference>
<dbReference type="PANTHER" id="PTHR30404:SF0">
    <property type="entry name" value="N-ACETYLMURAMOYL-L-ALANINE AMIDASE AMIC"/>
    <property type="match status" value="1"/>
</dbReference>